<dbReference type="CDD" id="cd03146">
    <property type="entry name" value="GAT1_Peptidase_E"/>
    <property type="match status" value="1"/>
</dbReference>
<dbReference type="InterPro" id="IPR029062">
    <property type="entry name" value="Class_I_gatase-like"/>
</dbReference>
<accession>A0A0F0LE70</accession>
<keyword evidence="2" id="KW-0645">Protease</keyword>
<dbReference type="GO" id="GO:0006508">
    <property type="term" value="P:proteolysis"/>
    <property type="evidence" value="ECO:0007669"/>
    <property type="project" value="UniProtKB-KW"/>
</dbReference>
<comment type="caution">
    <text evidence="5">The sequence shown here is derived from an EMBL/GenBank/DDBJ whole genome shotgun (WGS) entry which is preliminary data.</text>
</comment>
<name>A0A0F0LE70_9MICO</name>
<keyword evidence="6" id="KW-1185">Reference proteome</keyword>
<dbReference type="GO" id="GO:0008236">
    <property type="term" value="F:serine-type peptidase activity"/>
    <property type="evidence" value="ECO:0007669"/>
    <property type="project" value="UniProtKB-KW"/>
</dbReference>
<keyword evidence="4" id="KW-0720">Serine protease</keyword>
<evidence type="ECO:0000256" key="1">
    <source>
        <dbReference type="ARBA" id="ARBA00006534"/>
    </source>
</evidence>
<comment type="similarity">
    <text evidence="1">Belongs to the peptidase S51 family.</text>
</comment>
<dbReference type="Gene3D" id="3.40.50.880">
    <property type="match status" value="1"/>
</dbReference>
<organism evidence="5 6">
    <name type="scientific">Microbacterium azadirachtae</name>
    <dbReference type="NCBI Taxonomy" id="582680"/>
    <lineage>
        <taxon>Bacteria</taxon>
        <taxon>Bacillati</taxon>
        <taxon>Actinomycetota</taxon>
        <taxon>Actinomycetes</taxon>
        <taxon>Micrococcales</taxon>
        <taxon>Microbacteriaceae</taxon>
        <taxon>Microbacterium</taxon>
    </lineage>
</organism>
<dbReference type="PANTHER" id="PTHR20842">
    <property type="entry name" value="PROTEASE S51 ALPHA-ASPARTYL DIPEPTIDASE"/>
    <property type="match status" value="1"/>
</dbReference>
<dbReference type="AlphaFoldDB" id="A0A0F0LE70"/>
<dbReference type="Proteomes" id="UP000033740">
    <property type="component" value="Unassembled WGS sequence"/>
</dbReference>
<dbReference type="PATRIC" id="fig|582680.6.peg.3635"/>
<dbReference type="InterPro" id="IPR005320">
    <property type="entry name" value="Peptidase_S51"/>
</dbReference>
<reference evidence="5 6" key="1">
    <citation type="submission" date="2015-02" db="EMBL/GenBank/DDBJ databases">
        <title>Draft genome sequences of ten Microbacterium spp. with emphasis on heavy metal contaminated environments.</title>
        <authorList>
            <person name="Corretto E."/>
        </authorList>
    </citation>
    <scope>NUCLEOTIDE SEQUENCE [LARGE SCALE GENOMIC DNA]</scope>
    <source>
        <strain evidence="5 6">ARN176</strain>
    </source>
</reference>
<sequence length="249" mass="25822">MTAQEPTILATCGGMVDGGWQDTAYGPLLHFAIELAGVAGRTPRVAHVNTAGGDPRFVEGAELEAARAAGVEGSHIRLFPHPNHERLAEHVLSRDVIWVSGGSVVNLLALWRAHGLDDLLRQAWKAGVVLAGGSAGGLCWHSGGTTTSFGPDAQVVADGLGLLPGSFSPHHDSQPTRRPAFRDAIAAGRIPPGYGVEEGAGLLYRGTALVEVVAERPGAGAWSVSADGVEERLPARVLPAHVLPSLSLS</sequence>
<dbReference type="STRING" id="582680.RS86_03551"/>
<protein>
    <submittedName>
        <fullName evidence="5">Peptidase family S51</fullName>
    </submittedName>
</protein>
<evidence type="ECO:0000256" key="3">
    <source>
        <dbReference type="ARBA" id="ARBA00022801"/>
    </source>
</evidence>
<keyword evidence="3" id="KW-0378">Hydrolase</keyword>
<evidence type="ECO:0000313" key="6">
    <source>
        <dbReference type="Proteomes" id="UP000033740"/>
    </source>
</evidence>
<dbReference type="Pfam" id="PF03575">
    <property type="entry name" value="Peptidase_S51"/>
    <property type="match status" value="1"/>
</dbReference>
<gene>
    <name evidence="5" type="ORF">RS86_03551</name>
</gene>
<evidence type="ECO:0000256" key="2">
    <source>
        <dbReference type="ARBA" id="ARBA00022670"/>
    </source>
</evidence>
<evidence type="ECO:0000313" key="5">
    <source>
        <dbReference type="EMBL" id="KJL31428.1"/>
    </source>
</evidence>
<dbReference type="PANTHER" id="PTHR20842:SF0">
    <property type="entry name" value="ALPHA-ASPARTYL DIPEPTIDASE"/>
    <property type="match status" value="1"/>
</dbReference>
<dbReference type="SUPFAM" id="SSF52317">
    <property type="entry name" value="Class I glutamine amidotransferase-like"/>
    <property type="match status" value="1"/>
</dbReference>
<proteinExistence type="inferred from homology"/>
<dbReference type="EMBL" id="JYIX01000039">
    <property type="protein sequence ID" value="KJL31428.1"/>
    <property type="molecule type" value="Genomic_DNA"/>
</dbReference>
<evidence type="ECO:0000256" key="4">
    <source>
        <dbReference type="ARBA" id="ARBA00022825"/>
    </source>
</evidence>